<comment type="caution">
    <text evidence="1">The sequence shown here is derived from an EMBL/GenBank/DDBJ whole genome shotgun (WGS) entry which is preliminary data.</text>
</comment>
<accession>A0AAD6QSZ5</accession>
<sequence>MGKELRNELENFKIQHGLKIHLENDKRVSSLFQTRCGILHKRFGESCTQIQNPSETWGFASKFAEECLIVEAWEALVACDGGSFDR</sequence>
<protein>
    <submittedName>
        <fullName evidence="1">Uncharacterized protein</fullName>
    </submittedName>
</protein>
<dbReference type="EMBL" id="JAQIZT010000005">
    <property type="protein sequence ID" value="KAJ6995906.1"/>
    <property type="molecule type" value="Genomic_DNA"/>
</dbReference>
<evidence type="ECO:0000313" key="1">
    <source>
        <dbReference type="EMBL" id="KAJ6995906.1"/>
    </source>
</evidence>
<name>A0AAD6QSZ5_9ROSI</name>
<gene>
    <name evidence="1" type="ORF">NC653_012701</name>
</gene>
<reference evidence="1" key="1">
    <citation type="journal article" date="2023" name="Mol. Ecol. Resour.">
        <title>Chromosome-level genome assembly of a triploid poplar Populus alba 'Berolinensis'.</title>
        <authorList>
            <person name="Chen S."/>
            <person name="Yu Y."/>
            <person name="Wang X."/>
            <person name="Wang S."/>
            <person name="Zhang T."/>
            <person name="Zhou Y."/>
            <person name="He R."/>
            <person name="Meng N."/>
            <person name="Wang Y."/>
            <person name="Liu W."/>
            <person name="Liu Z."/>
            <person name="Liu J."/>
            <person name="Guo Q."/>
            <person name="Huang H."/>
            <person name="Sederoff R.R."/>
            <person name="Wang G."/>
            <person name="Qu G."/>
            <person name="Chen S."/>
        </authorList>
    </citation>
    <scope>NUCLEOTIDE SEQUENCE</scope>
    <source>
        <strain evidence="1">SC-2020</strain>
    </source>
</reference>
<evidence type="ECO:0000313" key="2">
    <source>
        <dbReference type="Proteomes" id="UP001164929"/>
    </source>
</evidence>
<dbReference type="Proteomes" id="UP001164929">
    <property type="component" value="Chromosome 5"/>
</dbReference>
<dbReference type="AlphaFoldDB" id="A0AAD6QSZ5"/>
<organism evidence="1 2">
    <name type="scientific">Populus alba x Populus x berolinensis</name>
    <dbReference type="NCBI Taxonomy" id="444605"/>
    <lineage>
        <taxon>Eukaryota</taxon>
        <taxon>Viridiplantae</taxon>
        <taxon>Streptophyta</taxon>
        <taxon>Embryophyta</taxon>
        <taxon>Tracheophyta</taxon>
        <taxon>Spermatophyta</taxon>
        <taxon>Magnoliopsida</taxon>
        <taxon>eudicotyledons</taxon>
        <taxon>Gunneridae</taxon>
        <taxon>Pentapetalae</taxon>
        <taxon>rosids</taxon>
        <taxon>fabids</taxon>
        <taxon>Malpighiales</taxon>
        <taxon>Salicaceae</taxon>
        <taxon>Saliceae</taxon>
        <taxon>Populus</taxon>
    </lineage>
</organism>
<keyword evidence="2" id="KW-1185">Reference proteome</keyword>
<proteinExistence type="predicted"/>